<dbReference type="OrthoDB" id="9790411at2"/>
<dbReference type="InterPro" id="IPR020565">
    <property type="entry name" value="ImidazoleglycerP_deHydtase_CS"/>
</dbReference>
<evidence type="ECO:0000256" key="4">
    <source>
        <dbReference type="ARBA" id="ARBA00023102"/>
    </source>
</evidence>
<dbReference type="GO" id="GO:0004424">
    <property type="term" value="F:imidazoleglycerol-phosphate dehydratase activity"/>
    <property type="evidence" value="ECO:0007669"/>
    <property type="project" value="UniProtKB-UniRule"/>
</dbReference>
<reference evidence="8 9" key="1">
    <citation type="submission" date="2016-10" db="EMBL/GenBank/DDBJ databases">
        <authorList>
            <person name="de Groot N.N."/>
        </authorList>
    </citation>
    <scope>NUCLEOTIDE SEQUENCE [LARGE SCALE GENOMIC DNA]</scope>
    <source>
        <strain evidence="8 9">CGMCC 1.7056</strain>
    </source>
</reference>
<sequence length="201" mass="21927">MTGRTARIERQTSESKVLVEVDLDGTGRHDISTGVGFYDHMLTAFARHGLIDLTVQTEGDTHIDAHHTVEDTAIVLGQALREALGDKRGTRRFGDATVPLDEALVQAVVDISGRPYCVHTGEPEGQVYVTIGNDGYVGSLTRHVFETIAFHAHLALHVRVLAGRDPHHLVETQFKAFARAFRDAIALDPRETGVPSTKGTL</sequence>
<dbReference type="InterPro" id="IPR020568">
    <property type="entry name" value="Ribosomal_Su5_D2-typ_SF"/>
</dbReference>
<evidence type="ECO:0000256" key="7">
    <source>
        <dbReference type="RuleBase" id="RU000599"/>
    </source>
</evidence>
<keyword evidence="5 6" id="KW-0456">Lyase</keyword>
<dbReference type="RefSeq" id="WP_091121185.1">
    <property type="nucleotide sequence ID" value="NZ_FOLB01000003.1"/>
</dbReference>
<dbReference type="NCBIfam" id="NF002110">
    <property type="entry name" value="PRK00951.1-6"/>
    <property type="match status" value="1"/>
</dbReference>
<dbReference type="SUPFAM" id="SSF54211">
    <property type="entry name" value="Ribosomal protein S5 domain 2-like"/>
    <property type="match status" value="2"/>
</dbReference>
<dbReference type="PROSITE" id="PS00955">
    <property type="entry name" value="IGP_DEHYDRATASE_2"/>
    <property type="match status" value="1"/>
</dbReference>
<dbReference type="InterPro" id="IPR038494">
    <property type="entry name" value="IGPD_sf"/>
</dbReference>
<keyword evidence="4 6" id="KW-0368">Histidine biosynthesis</keyword>
<evidence type="ECO:0000256" key="6">
    <source>
        <dbReference type="HAMAP-Rule" id="MF_00076"/>
    </source>
</evidence>
<dbReference type="NCBIfam" id="NF002114">
    <property type="entry name" value="PRK00951.2-4"/>
    <property type="match status" value="1"/>
</dbReference>
<dbReference type="GO" id="GO:0000105">
    <property type="term" value="P:L-histidine biosynthetic process"/>
    <property type="evidence" value="ECO:0007669"/>
    <property type="project" value="UniProtKB-UniRule"/>
</dbReference>
<evidence type="ECO:0000256" key="5">
    <source>
        <dbReference type="ARBA" id="ARBA00023239"/>
    </source>
</evidence>
<dbReference type="HAMAP" id="MF_00076">
    <property type="entry name" value="HisB"/>
    <property type="match status" value="1"/>
</dbReference>
<evidence type="ECO:0000256" key="2">
    <source>
        <dbReference type="ARBA" id="ARBA00016664"/>
    </source>
</evidence>
<dbReference type="InterPro" id="IPR000807">
    <property type="entry name" value="ImidazoleglycerolP_deHydtase"/>
</dbReference>
<proteinExistence type="inferred from homology"/>
<dbReference type="UniPathway" id="UPA00031">
    <property type="reaction ID" value="UER00011"/>
</dbReference>
<dbReference type="NCBIfam" id="NF002111">
    <property type="entry name" value="PRK00951.2-1"/>
    <property type="match status" value="1"/>
</dbReference>
<comment type="similarity">
    <text evidence="6 7">Belongs to the imidazoleglycerol-phosphate dehydratase family.</text>
</comment>
<dbReference type="Pfam" id="PF00475">
    <property type="entry name" value="IGPD"/>
    <property type="match status" value="1"/>
</dbReference>
<evidence type="ECO:0000256" key="1">
    <source>
        <dbReference type="ARBA" id="ARBA00005047"/>
    </source>
</evidence>
<dbReference type="GO" id="GO:0005737">
    <property type="term" value="C:cytoplasm"/>
    <property type="evidence" value="ECO:0007669"/>
    <property type="project" value="UniProtKB-SubCell"/>
</dbReference>
<protein>
    <recommendedName>
        <fullName evidence="2 6">Imidazoleglycerol-phosphate dehydratase</fullName>
        <shortName evidence="6">IGPD</shortName>
        <ecNumber evidence="6 7">4.2.1.19</ecNumber>
    </recommendedName>
</protein>
<dbReference type="FunFam" id="3.30.230.40:FF:000003">
    <property type="entry name" value="Imidazoleglycerol-phosphate dehydratase HisB"/>
    <property type="match status" value="1"/>
</dbReference>
<dbReference type="CDD" id="cd07914">
    <property type="entry name" value="IGPD"/>
    <property type="match status" value="1"/>
</dbReference>
<comment type="catalytic activity">
    <reaction evidence="6 7">
        <text>D-erythro-1-(imidazol-4-yl)glycerol 3-phosphate = 3-(imidazol-4-yl)-2-oxopropyl phosphate + H2O</text>
        <dbReference type="Rhea" id="RHEA:11040"/>
        <dbReference type="ChEBI" id="CHEBI:15377"/>
        <dbReference type="ChEBI" id="CHEBI:57766"/>
        <dbReference type="ChEBI" id="CHEBI:58278"/>
        <dbReference type="EC" id="4.2.1.19"/>
    </reaction>
</comment>
<dbReference type="PANTHER" id="PTHR23133">
    <property type="entry name" value="IMIDAZOLEGLYCEROL-PHOSPHATE DEHYDRATASE HIS7"/>
    <property type="match status" value="1"/>
</dbReference>
<comment type="subcellular location">
    <subcellularLocation>
        <location evidence="6 7">Cytoplasm</location>
    </subcellularLocation>
</comment>
<dbReference type="PANTHER" id="PTHR23133:SF2">
    <property type="entry name" value="IMIDAZOLEGLYCEROL-PHOSPHATE DEHYDRATASE"/>
    <property type="match status" value="1"/>
</dbReference>
<accession>A0A1I1G410</accession>
<dbReference type="EC" id="4.2.1.19" evidence="6 7"/>
<gene>
    <name evidence="6" type="primary">hisB</name>
    <name evidence="8" type="ORF">SAMN04487968_103168</name>
</gene>
<evidence type="ECO:0000256" key="3">
    <source>
        <dbReference type="ARBA" id="ARBA00022605"/>
    </source>
</evidence>
<comment type="pathway">
    <text evidence="1 6 7">Amino-acid biosynthesis; L-histidine biosynthesis; L-histidine from 5-phospho-alpha-D-ribose 1-diphosphate: step 6/9.</text>
</comment>
<dbReference type="PROSITE" id="PS00954">
    <property type="entry name" value="IGP_DEHYDRATASE_1"/>
    <property type="match status" value="1"/>
</dbReference>
<evidence type="ECO:0000313" key="8">
    <source>
        <dbReference type="EMBL" id="SFC04033.1"/>
    </source>
</evidence>
<evidence type="ECO:0000313" key="9">
    <source>
        <dbReference type="Proteomes" id="UP000198832"/>
    </source>
</evidence>
<dbReference type="STRING" id="574651.SAMN04487968_103168"/>
<dbReference type="Gene3D" id="3.30.230.40">
    <property type="entry name" value="Imidazole glycerol phosphate dehydratase, domain 1"/>
    <property type="match status" value="2"/>
</dbReference>
<name>A0A1I1G410_9ACTN</name>
<organism evidence="8 9">
    <name type="scientific">Nocardioides terrae</name>
    <dbReference type="NCBI Taxonomy" id="574651"/>
    <lineage>
        <taxon>Bacteria</taxon>
        <taxon>Bacillati</taxon>
        <taxon>Actinomycetota</taxon>
        <taxon>Actinomycetes</taxon>
        <taxon>Propionibacteriales</taxon>
        <taxon>Nocardioidaceae</taxon>
        <taxon>Nocardioides</taxon>
    </lineage>
</organism>
<keyword evidence="6" id="KW-0963">Cytoplasm</keyword>
<keyword evidence="9" id="KW-1185">Reference proteome</keyword>
<dbReference type="FunFam" id="3.30.230.40:FF:000001">
    <property type="entry name" value="Imidazoleglycerol-phosphate dehydratase HisB"/>
    <property type="match status" value="1"/>
</dbReference>
<keyword evidence="3 6" id="KW-0028">Amino-acid biosynthesis</keyword>
<dbReference type="Proteomes" id="UP000198832">
    <property type="component" value="Unassembled WGS sequence"/>
</dbReference>
<dbReference type="AlphaFoldDB" id="A0A1I1G410"/>
<dbReference type="EMBL" id="FOLB01000003">
    <property type="protein sequence ID" value="SFC04033.1"/>
    <property type="molecule type" value="Genomic_DNA"/>
</dbReference>